<reference evidence="4" key="2">
    <citation type="submission" date="2017-07" db="EMBL/GenBank/DDBJ databases">
        <title>WGS assembly of Chlamydomonas reinhardtii.</title>
        <authorList>
            <consortium name="Chlamydomonas Annotation Team"/>
            <consortium name="JGI Annotation Team"/>
            <person name="Merchant S.S."/>
            <person name="Prochnik S.E."/>
            <person name="Vallon O."/>
            <person name="Harris E.H."/>
            <person name="Karpowicz S.J."/>
            <person name="Witman G.B."/>
            <person name="Terry A."/>
            <person name="Salamov A."/>
            <person name="Fritz-Laylin L.K."/>
            <person name="Marechal-Drouard L."/>
            <person name="Marshall W.F."/>
            <person name="Qu L.H."/>
            <person name="Nelson D.R."/>
            <person name="Sanderfoot A.A."/>
            <person name="Spalding M.H."/>
            <person name="Kapitonov V.V."/>
            <person name="Ren Q."/>
            <person name="Ferris P."/>
            <person name="Lindquist E."/>
            <person name="Shapiro H."/>
            <person name="Lucas S.M."/>
            <person name="Grimwood J."/>
            <person name="Schmutz J."/>
            <person name="Grigoriev I.V."/>
            <person name="Rokhsar D.S."/>
        </authorList>
    </citation>
    <scope>NUCLEOTIDE SEQUENCE</scope>
    <source>
        <strain evidence="4">CC-503 cw92 mt+</strain>
    </source>
</reference>
<dbReference type="Gene3D" id="1.10.510.10">
    <property type="entry name" value="Transferase(Phosphotransferase) domain 1"/>
    <property type="match status" value="1"/>
</dbReference>
<evidence type="ECO:0000259" key="3">
    <source>
        <dbReference type="PROSITE" id="PS50011"/>
    </source>
</evidence>
<evidence type="ECO:0000256" key="1">
    <source>
        <dbReference type="ARBA" id="ARBA00009670"/>
    </source>
</evidence>
<name>A8I453_CHLRE</name>
<sequence length="1066" mass="113453">MALSGLGSRQTSARSPAERSRTLPALRLRQRSVVRPPAALGPDSVDVSAAVTELVTRSLHNSGGDVSSLLSHLNHALDGSSSLFHAAQHAHASVDAFSASVMPEQVAQWSSVPHPSALTDVAAIAPVLADIGASPNVALAADAASSMAVDAAHASVLALATWASERLDTVQSIDPESYNIMRSTMNDVLAAIQGVIDSQVGNLALGWTNALVLGVQQLVTTLRMSEASGSASSIDAMVAAQQAMQEALTTQAASPMGQGNFGPQIAMAALAFLVAAIPRGSPAPAAAAAAGAAAGVADGSAFGIPSAPQARSAAYLVPGAGYNPTGATDINGLPLRYDPKGLDAYFARHPGTVLKRNAQMFHRVGSFCCVLLWDWRTGQIGPNMPQRAKEAVFIIEDMGPAFIKIAQQLSTRVDLVPPPYLEEFKRLQDNVRTFSTVEAREVLEEGLGCPVDRVFEWLSAEPLAAASLGQVYRGKLRPEHGGAEVAVKVQRPQVLETVALDIFIMRRFVVLLSTLPFMSDQWAVVLDDWGTRFFEEMDYQLEAYNTMTFKKQMASLQGISVATVYPELTSRKVIVTEWVEGEKLNHSKSEDVRALCSTLLNCYLIQLLETGLLHADPHPGNLLRTADGKIVILDFGLMTEVTEDQRIALVEFIAHLTMEDWTGVSRDLLKLGFMPDGMPPDADKFIAPVLEQVMGKIVQGGGLRGFNIGAMTSQLQGVAMDYKMCIPPYFGLVLRAFCVIEGIALKTDENYAIVQECMPYLSRRLLSDNNPRMRAALRQLLYGKKNRIDVERLSKMVSAFGSFTTASSTAAQAAGPTFGEAAERAYAERVKGQLTASNPEGPVVNEATREVLKVVFAKDGSYAQELIVEEMVAAVDAMSREALGEALRLVMSSAGAVTALRSVEALGPLRSMLMPLPLPLEVLSAMAPNVTLTAEDRQALAMVRTLLDLLQPSMSRLPDVASSGSRAIRAAGELMPLVPELLPGMRSTLELFIRQLVRRMALRLAEDLSTGSNSSSSAAAAAAAGLGGASLNSHSTFSSLSSVADFGSMAPGPSGSRPGTGYSSLR</sequence>
<dbReference type="PANTHER" id="PTHR10566">
    <property type="entry name" value="CHAPERONE-ACTIVITY OF BC1 COMPLEX CABC1 -RELATED"/>
    <property type="match status" value="1"/>
</dbReference>
<dbReference type="Proteomes" id="UP000006906">
    <property type="component" value="Chromosome 2"/>
</dbReference>
<dbReference type="PaxDb" id="3055-EDP07673"/>
<dbReference type="KEGG" id="cre:CHLRE_02g105600v5"/>
<dbReference type="RefSeq" id="XP_001699977.1">
    <property type="nucleotide sequence ID" value="XM_001699925.2"/>
</dbReference>
<evidence type="ECO:0000313" key="4">
    <source>
        <dbReference type="EMBL" id="PNW87024.1"/>
    </source>
</evidence>
<dbReference type="PANTHER" id="PTHR10566:SF118">
    <property type="entry name" value="PROTEIN KINASE DOMAIN-CONTAINING PROTEIN"/>
    <property type="match status" value="1"/>
</dbReference>
<dbReference type="EMBL" id="CM008963">
    <property type="protein sequence ID" value="PNW87023.1"/>
    <property type="molecule type" value="Genomic_DNA"/>
</dbReference>
<keyword evidence="5" id="KW-1185">Reference proteome</keyword>
<dbReference type="InterPro" id="IPR000719">
    <property type="entry name" value="Prot_kinase_dom"/>
</dbReference>
<protein>
    <recommendedName>
        <fullName evidence="3">Protein kinase domain-containing protein</fullName>
    </recommendedName>
</protein>
<feature type="region of interest" description="Disordered" evidence="2">
    <location>
        <begin position="1"/>
        <end position="28"/>
    </location>
</feature>
<dbReference type="RefSeq" id="XP_042927430.1">
    <property type="nucleotide sequence ID" value="XM_043059796.1"/>
</dbReference>
<dbReference type="InterPro" id="IPR011009">
    <property type="entry name" value="Kinase-like_dom_sf"/>
</dbReference>
<dbReference type="STRING" id="3055.A8I453"/>
<dbReference type="AlphaFoldDB" id="A8I453"/>
<proteinExistence type="inferred from homology"/>
<dbReference type="GeneID" id="5725306"/>
<dbReference type="eggNOG" id="KOG1235">
    <property type="taxonomic scope" value="Eukaryota"/>
</dbReference>
<accession>A8I453</accession>
<dbReference type="CDD" id="cd05121">
    <property type="entry name" value="ABC1_ADCK3-like"/>
    <property type="match status" value="1"/>
</dbReference>
<dbReference type="OrthoDB" id="427480at2759"/>
<evidence type="ECO:0000313" key="5">
    <source>
        <dbReference type="Proteomes" id="UP000006906"/>
    </source>
</evidence>
<dbReference type="InterPro" id="IPR050154">
    <property type="entry name" value="UbiB_kinase"/>
</dbReference>
<dbReference type="Gramene" id="PNW87023">
    <property type="protein sequence ID" value="PNW87023"/>
    <property type="gene ID" value="CHLRE_02g105600v5"/>
</dbReference>
<reference evidence="4 5" key="1">
    <citation type="journal article" date="2007" name="Science">
        <title>The Chlamydomonas genome reveals the evolution of key animal and plant functions.</title>
        <authorList>
            <person name="Merchant S.S."/>
            <person name="Prochnik S.E."/>
            <person name="Vallon O."/>
            <person name="Harris E.H."/>
            <person name="Karpowicz S.J."/>
            <person name="Witman G.B."/>
            <person name="Terry A."/>
            <person name="Salamov A."/>
            <person name="Fritz-Laylin L.K."/>
            <person name="Marechal-Drouard L."/>
            <person name="Marshall W.F."/>
            <person name="Qu L.H."/>
            <person name="Nelson D.R."/>
            <person name="Sanderfoot A.A."/>
            <person name="Spalding M.H."/>
            <person name="Kapitonov V.V."/>
            <person name="Ren Q."/>
            <person name="Ferris P."/>
            <person name="Lindquist E."/>
            <person name="Shapiro H."/>
            <person name="Lucas S.M."/>
            <person name="Grimwood J."/>
            <person name="Schmutz J."/>
            <person name="Cardol P."/>
            <person name="Cerutti H."/>
            <person name="Chanfreau G."/>
            <person name="Chen C.L."/>
            <person name="Cognat V."/>
            <person name="Croft M.T."/>
            <person name="Dent R."/>
            <person name="Dutcher S."/>
            <person name="Fernandez E."/>
            <person name="Fukuzawa H."/>
            <person name="Gonzalez-Ballester D."/>
            <person name="Gonzalez-Halphen D."/>
            <person name="Hallmann A."/>
            <person name="Hanikenne M."/>
            <person name="Hippler M."/>
            <person name="Inwood W."/>
            <person name="Jabbari K."/>
            <person name="Kalanon M."/>
            <person name="Kuras R."/>
            <person name="Lefebvre P.A."/>
            <person name="Lemaire S.D."/>
            <person name="Lobanov A.V."/>
            <person name="Lohr M."/>
            <person name="Manuell A."/>
            <person name="Meier I."/>
            <person name="Mets L."/>
            <person name="Mittag M."/>
            <person name="Mittelmeier T."/>
            <person name="Moroney J.V."/>
            <person name="Moseley J."/>
            <person name="Napoli C."/>
            <person name="Nedelcu A.M."/>
            <person name="Niyogi K."/>
            <person name="Novoselov S.V."/>
            <person name="Paulsen I.T."/>
            <person name="Pazour G."/>
            <person name="Purton S."/>
            <person name="Ral J.P."/>
            <person name="Riano-Pachon D.M."/>
            <person name="Riekhof W."/>
            <person name="Rymarquis L."/>
            <person name="Schroda M."/>
            <person name="Stern D."/>
            <person name="Umen J."/>
            <person name="Willows R."/>
            <person name="Wilson N."/>
            <person name="Zimmer S.L."/>
            <person name="Allmer J."/>
            <person name="Balk J."/>
            <person name="Bisova K."/>
            <person name="Chen C.J."/>
            <person name="Elias M."/>
            <person name="Gendler K."/>
            <person name="Hauser C."/>
            <person name="Lamb M.R."/>
            <person name="Ledford H."/>
            <person name="Long J.C."/>
            <person name="Minagawa J."/>
            <person name="Page M.D."/>
            <person name="Pan J."/>
            <person name="Pootakham W."/>
            <person name="Roje S."/>
            <person name="Rose A."/>
            <person name="Stahlberg E."/>
            <person name="Terauchi A.M."/>
            <person name="Yang P."/>
            <person name="Ball S."/>
            <person name="Bowler C."/>
            <person name="Dieckmann C.L."/>
            <person name="Gladyshev V.N."/>
            <person name="Green P."/>
            <person name="Jorgensen R."/>
            <person name="Mayfield S."/>
            <person name="Mueller-Roeber B."/>
            <person name="Rajamani S."/>
            <person name="Sayre R.T."/>
            <person name="Brokstein P."/>
            <person name="Dubchak I."/>
            <person name="Goodstein D."/>
            <person name="Hornick L."/>
            <person name="Huang Y.W."/>
            <person name="Jhaveri J."/>
            <person name="Luo Y."/>
            <person name="Martinez D."/>
            <person name="Ngau W.C."/>
            <person name="Otillar B."/>
            <person name="Poliakov A."/>
            <person name="Porter A."/>
            <person name="Szajkowski L."/>
            <person name="Werner G."/>
            <person name="Zhou K."/>
            <person name="Grigoriev I.V."/>
            <person name="Rokhsar D.S."/>
            <person name="Grossman A.R."/>
        </authorList>
    </citation>
    <scope>NUCLEOTIDE SEQUENCE [LARGE SCALE GENOMIC DNA]</scope>
    <source>
        <strain evidence="5">CC-503</strain>
        <strain evidence="4">CC-503 cw92 mt+</strain>
    </source>
</reference>
<evidence type="ECO:0000256" key="2">
    <source>
        <dbReference type="SAM" id="MobiDB-lite"/>
    </source>
</evidence>
<dbReference type="EMBL" id="CM008963">
    <property type="protein sequence ID" value="PNW87024.1"/>
    <property type="molecule type" value="Genomic_DNA"/>
</dbReference>
<dbReference type="InterPro" id="IPR004147">
    <property type="entry name" value="ABC1_dom"/>
</dbReference>
<organism evidence="4 5">
    <name type="scientific">Chlamydomonas reinhardtii</name>
    <name type="common">Chlamydomonas smithii</name>
    <dbReference type="NCBI Taxonomy" id="3055"/>
    <lineage>
        <taxon>Eukaryota</taxon>
        <taxon>Viridiplantae</taxon>
        <taxon>Chlorophyta</taxon>
        <taxon>core chlorophytes</taxon>
        <taxon>Chlorophyceae</taxon>
        <taxon>CS clade</taxon>
        <taxon>Chlamydomonadales</taxon>
        <taxon>Chlamydomonadaceae</taxon>
        <taxon>Chlamydomonas</taxon>
    </lineage>
</organism>
<dbReference type="Gramene" id="PNW87024">
    <property type="protein sequence ID" value="PNW87024"/>
    <property type="gene ID" value="CHLRE_02g105600v5"/>
</dbReference>
<gene>
    <name evidence="4" type="ORF">CHLRE_02g105600v5</name>
</gene>
<comment type="similarity">
    <text evidence="1">Belongs to the protein kinase superfamily. ADCK protein kinase family.</text>
</comment>
<dbReference type="Pfam" id="PF03109">
    <property type="entry name" value="ABC1"/>
    <property type="match status" value="1"/>
</dbReference>
<dbReference type="GO" id="GO:0004672">
    <property type="term" value="F:protein kinase activity"/>
    <property type="evidence" value="ECO:0000318"/>
    <property type="project" value="GO_Central"/>
</dbReference>
<dbReference type="PROSITE" id="PS50011">
    <property type="entry name" value="PROTEIN_KINASE_DOM"/>
    <property type="match status" value="1"/>
</dbReference>
<dbReference type="GO" id="GO:0005524">
    <property type="term" value="F:ATP binding"/>
    <property type="evidence" value="ECO:0007669"/>
    <property type="project" value="InterPro"/>
</dbReference>
<dbReference type="SUPFAM" id="SSF56112">
    <property type="entry name" value="Protein kinase-like (PK-like)"/>
    <property type="match status" value="1"/>
</dbReference>
<feature type="domain" description="Protein kinase" evidence="3">
    <location>
        <begin position="457"/>
        <end position="788"/>
    </location>
</feature>
<dbReference type="HOGENOM" id="CLU_288435_0_0_1"/>